<feature type="region of interest" description="Disordered" evidence="12">
    <location>
        <begin position="730"/>
        <end position="755"/>
    </location>
</feature>
<evidence type="ECO:0000256" key="10">
    <source>
        <dbReference type="ARBA" id="ARBA00032193"/>
    </source>
</evidence>
<evidence type="ECO:0000256" key="4">
    <source>
        <dbReference type="ARBA" id="ARBA00012694"/>
    </source>
</evidence>
<evidence type="ECO:0000259" key="13">
    <source>
        <dbReference type="Pfam" id="PF00793"/>
    </source>
</evidence>
<reference evidence="14" key="1">
    <citation type="submission" date="2021-05" db="EMBL/GenBank/DDBJ databases">
        <title>The genome of the haptophyte Pavlova lutheri (Diacronema luteri, Pavlovales) - a model for lipid biosynthesis in eukaryotic algae.</title>
        <authorList>
            <person name="Hulatt C.J."/>
            <person name="Posewitz M.C."/>
        </authorList>
    </citation>
    <scope>NUCLEOTIDE SEQUENCE</scope>
    <source>
        <strain evidence="14">NIVA-4/92</strain>
    </source>
</reference>
<feature type="domain" description="DAHP synthetase I/KDSA" evidence="13">
    <location>
        <begin position="46"/>
        <end position="301"/>
    </location>
</feature>
<dbReference type="GO" id="GO:0005737">
    <property type="term" value="C:cytoplasm"/>
    <property type="evidence" value="ECO:0007669"/>
    <property type="project" value="TreeGrafter"/>
</dbReference>
<comment type="catalytic activity">
    <reaction evidence="11">
        <text>D-erythrose 4-phosphate + phosphoenolpyruvate + H2O = 7-phospho-2-dehydro-3-deoxy-D-arabino-heptonate + phosphate</text>
        <dbReference type="Rhea" id="RHEA:14717"/>
        <dbReference type="ChEBI" id="CHEBI:15377"/>
        <dbReference type="ChEBI" id="CHEBI:16897"/>
        <dbReference type="ChEBI" id="CHEBI:43474"/>
        <dbReference type="ChEBI" id="CHEBI:58394"/>
        <dbReference type="ChEBI" id="CHEBI:58702"/>
        <dbReference type="EC" id="2.5.1.54"/>
    </reaction>
</comment>
<dbReference type="InterPro" id="IPR013785">
    <property type="entry name" value="Aldolase_TIM"/>
</dbReference>
<evidence type="ECO:0000256" key="11">
    <source>
        <dbReference type="ARBA" id="ARBA00047508"/>
    </source>
</evidence>
<dbReference type="OMA" id="KDCHAIV"/>
<dbReference type="Proteomes" id="UP000751190">
    <property type="component" value="Unassembled WGS sequence"/>
</dbReference>
<feature type="domain" description="DAHP synthetase I/KDSA" evidence="13">
    <location>
        <begin position="432"/>
        <end position="713"/>
    </location>
</feature>
<dbReference type="GO" id="GO:0009073">
    <property type="term" value="P:aromatic amino acid family biosynthetic process"/>
    <property type="evidence" value="ECO:0007669"/>
    <property type="project" value="UniProtKB-KW"/>
</dbReference>
<dbReference type="NCBIfam" id="TIGR00034">
    <property type="entry name" value="aroFGH"/>
    <property type="match status" value="2"/>
</dbReference>
<evidence type="ECO:0000256" key="7">
    <source>
        <dbReference type="ARBA" id="ARBA00023141"/>
    </source>
</evidence>
<dbReference type="GO" id="GO:0008652">
    <property type="term" value="P:amino acid biosynthetic process"/>
    <property type="evidence" value="ECO:0007669"/>
    <property type="project" value="UniProtKB-KW"/>
</dbReference>
<evidence type="ECO:0000256" key="2">
    <source>
        <dbReference type="ARBA" id="ARBA00004688"/>
    </source>
</evidence>
<comment type="pathway">
    <text evidence="2">Metabolic intermediate biosynthesis; chorismate biosynthesis; chorismate from D-erythrose 4-phosphate and phosphoenolpyruvate: step 1/7.</text>
</comment>
<dbReference type="InterPro" id="IPR006218">
    <property type="entry name" value="DAHP1/KDSA"/>
</dbReference>
<dbReference type="SUPFAM" id="SSF51569">
    <property type="entry name" value="Aldolase"/>
    <property type="match status" value="2"/>
</dbReference>
<dbReference type="AlphaFoldDB" id="A0A8J6C3S6"/>
<dbReference type="GO" id="GO:0003849">
    <property type="term" value="F:3-deoxy-7-phosphoheptulonate synthase activity"/>
    <property type="evidence" value="ECO:0007669"/>
    <property type="project" value="UniProtKB-EC"/>
</dbReference>
<dbReference type="Gene3D" id="3.20.20.70">
    <property type="entry name" value="Aldolase class I"/>
    <property type="match status" value="2"/>
</dbReference>
<dbReference type="PANTHER" id="PTHR21225:SF12">
    <property type="entry name" value="PHOSPHO-2-DEHYDRO-3-DEOXYHEPTONATE ALDOLASE, TYROSINE-INHIBITED"/>
    <property type="match status" value="1"/>
</dbReference>
<evidence type="ECO:0000313" key="14">
    <source>
        <dbReference type="EMBL" id="KAG8461047.1"/>
    </source>
</evidence>
<name>A0A8J6C3S6_DIALT</name>
<evidence type="ECO:0000256" key="12">
    <source>
        <dbReference type="SAM" id="MobiDB-lite"/>
    </source>
</evidence>
<proteinExistence type="inferred from homology"/>
<evidence type="ECO:0000313" key="15">
    <source>
        <dbReference type="Proteomes" id="UP000751190"/>
    </source>
</evidence>
<comment type="caution">
    <text evidence="14">The sequence shown here is derived from an EMBL/GenBank/DDBJ whole genome shotgun (WGS) entry which is preliminary data.</text>
</comment>
<keyword evidence="7" id="KW-0057">Aromatic amino acid biosynthesis</keyword>
<evidence type="ECO:0000256" key="1">
    <source>
        <dbReference type="ARBA" id="ARBA00003726"/>
    </source>
</evidence>
<dbReference type="PANTHER" id="PTHR21225">
    <property type="entry name" value="PHOSPHO-2-DEHYDRO-3-DEOXYHEPTONATE ALDOLASE DAHP SYNTHETASE"/>
    <property type="match status" value="1"/>
</dbReference>
<accession>A0A8J6C3S6</accession>
<dbReference type="EC" id="2.5.1.54" evidence="4"/>
<keyword evidence="5" id="KW-0028">Amino-acid biosynthesis</keyword>
<evidence type="ECO:0000256" key="3">
    <source>
        <dbReference type="ARBA" id="ARBA00007985"/>
    </source>
</evidence>
<dbReference type="OrthoDB" id="4699125at2759"/>
<evidence type="ECO:0000256" key="8">
    <source>
        <dbReference type="ARBA" id="ARBA00031111"/>
    </source>
</evidence>
<evidence type="ECO:0000256" key="9">
    <source>
        <dbReference type="ARBA" id="ARBA00031349"/>
    </source>
</evidence>
<organism evidence="14 15">
    <name type="scientific">Diacronema lutheri</name>
    <name type="common">Unicellular marine alga</name>
    <name type="synonym">Monochrysis lutheri</name>
    <dbReference type="NCBI Taxonomy" id="2081491"/>
    <lineage>
        <taxon>Eukaryota</taxon>
        <taxon>Haptista</taxon>
        <taxon>Haptophyta</taxon>
        <taxon>Pavlovophyceae</taxon>
        <taxon>Pavlovales</taxon>
        <taxon>Pavlovaceae</taxon>
        <taxon>Diacronema</taxon>
    </lineage>
</organism>
<dbReference type="Pfam" id="PF00793">
    <property type="entry name" value="DAHP_synth_1"/>
    <property type="match status" value="2"/>
</dbReference>
<protein>
    <recommendedName>
        <fullName evidence="4">3-deoxy-7-phosphoheptulonate synthase</fullName>
        <ecNumber evidence="4">2.5.1.54</ecNumber>
    </recommendedName>
    <alternativeName>
        <fullName evidence="10">3-deoxy-D-arabino-heptulosonate 7-phosphate synthase</fullName>
    </alternativeName>
    <alternativeName>
        <fullName evidence="9">DAHP synthase</fullName>
    </alternativeName>
    <alternativeName>
        <fullName evidence="8">Phospho-2-keto-3-deoxyheptonate aldolase</fullName>
    </alternativeName>
</protein>
<gene>
    <name evidence="14" type="ORF">KFE25_003616</name>
</gene>
<dbReference type="EMBL" id="JAGTXO010000028">
    <property type="protein sequence ID" value="KAG8461047.1"/>
    <property type="molecule type" value="Genomic_DNA"/>
</dbReference>
<keyword evidence="15" id="KW-1185">Reference proteome</keyword>
<sequence length="755" mass="76026">MSALEDGRVSKLRPLLPASCVLEQSAYSDAAASTVLAGRQAVRTLGDKLLVVVGPCAPHDSAATLEYAAKLAEVAKALSSDLVVLMRCCYAAPDASEWRGLVMDPELDGSLNINKGLRQMRELLVAVNALGLPVACEFVDTIVPQYLADLVSWAQVGHGSALLRVHRQLASGLSMPVGFEAPSPTAVAAGASAADAINDAARPHPFIGVSKQGVAGVVHTAGNKDCHAIVAGVARIDEACGQLRDARLPESTVVDCSTEADQGAAARHVAELVASGSTAASGVLLKSFLVSGTQPLAQARAVRAAAAVAAGGAAATAAAPLGLSVTEPCIDWSETHALLEALAAAARTRRARAANAAPPAASAAAAGPAAGAGASLFRESHAQLPTDNLRIRGVQALVPAACLQEELPHSGHVASLVRSTRALVRALVCDGGADGRLLVVAGPCCVHDVGATLQYAARLADAAKAFAGELVVLLRCCYAAPDSSEWRGGVMDPDLNGSLNINKGLAQTRELMQAVNQLGLPVACEFVDTIVPQYLADLVSWAQVGADRSRSRVCSELASGLSMPVGFEAPAGAAAAAVGAITLTARPHPFIGVSKEGVAGVVHTLGNKDCHAIVAGDGALADVCAQLRDAGLRGAAVVDCSARASDAVVAVSRVAANVAAGSMDVSGVLLKSNLEAGAQPAPAQDERPGAASGLKHGVSITEPCVGWEETYSVLEALAAAVKARRAATGDGAPAAGAAGAGGGTAGSAKKARRTR</sequence>
<evidence type="ECO:0000256" key="6">
    <source>
        <dbReference type="ARBA" id="ARBA00022679"/>
    </source>
</evidence>
<comment type="similarity">
    <text evidence="3">Belongs to the class-I DAHP synthase family.</text>
</comment>
<dbReference type="InterPro" id="IPR006219">
    <property type="entry name" value="DAHP_synth_1"/>
</dbReference>
<keyword evidence="6" id="KW-0808">Transferase</keyword>
<comment type="function">
    <text evidence="1">Stereospecific condensation of phosphoenolpyruvate (PEP) and D-erythrose-4-phosphate (E4P) giving rise to 3-deoxy-D-arabino-heptulosonate-7-phosphate (DAHP).</text>
</comment>
<evidence type="ECO:0000256" key="5">
    <source>
        <dbReference type="ARBA" id="ARBA00022605"/>
    </source>
</evidence>